<dbReference type="InterPro" id="IPR003439">
    <property type="entry name" value="ABC_transporter-like_ATP-bd"/>
</dbReference>
<dbReference type="InterPro" id="IPR003593">
    <property type="entry name" value="AAA+_ATPase"/>
</dbReference>
<dbReference type="Proteomes" id="UP000190080">
    <property type="component" value="Unassembled WGS sequence"/>
</dbReference>
<accession>A0A1V4ID78</accession>
<dbReference type="InterPro" id="IPR051309">
    <property type="entry name" value="ABCF_ATPase"/>
</dbReference>
<evidence type="ECO:0000313" key="5">
    <source>
        <dbReference type="EMBL" id="OPJ57840.1"/>
    </source>
</evidence>
<dbReference type="GO" id="GO:0016887">
    <property type="term" value="F:ATP hydrolysis activity"/>
    <property type="evidence" value="ECO:0007669"/>
    <property type="project" value="InterPro"/>
</dbReference>
<dbReference type="AlphaFoldDB" id="A0A1V4ID78"/>
<dbReference type="InterPro" id="IPR027417">
    <property type="entry name" value="P-loop_NTPase"/>
</dbReference>
<reference evidence="5 6" key="1">
    <citation type="submission" date="2017-03" db="EMBL/GenBank/DDBJ databases">
        <title>Genome sequence of Clostridium oryzae DSM 28571.</title>
        <authorList>
            <person name="Poehlein A."/>
            <person name="Daniel R."/>
        </authorList>
    </citation>
    <scope>NUCLEOTIDE SEQUENCE [LARGE SCALE GENOMIC DNA]</scope>
    <source>
        <strain evidence="5 6">DSM 28571</strain>
    </source>
</reference>
<feature type="domain" description="ABC transporter" evidence="4">
    <location>
        <begin position="275"/>
        <end position="486"/>
    </location>
</feature>
<dbReference type="Pfam" id="PF00005">
    <property type="entry name" value="ABC_tran"/>
    <property type="match status" value="3"/>
</dbReference>
<dbReference type="PANTHER" id="PTHR42855">
    <property type="entry name" value="ABC TRANSPORTER ATP-BINDING SUBUNIT"/>
    <property type="match status" value="1"/>
</dbReference>
<dbReference type="Gene3D" id="3.40.50.300">
    <property type="entry name" value="P-loop containing nucleotide triphosphate hydrolases"/>
    <property type="match status" value="3"/>
</dbReference>
<evidence type="ECO:0000259" key="4">
    <source>
        <dbReference type="PROSITE" id="PS50893"/>
    </source>
</evidence>
<dbReference type="Pfam" id="PF12848">
    <property type="entry name" value="ABC_tran_Xtn"/>
    <property type="match status" value="1"/>
</dbReference>
<dbReference type="PROSITE" id="PS50893">
    <property type="entry name" value="ABC_TRANSPORTER_2"/>
    <property type="match status" value="2"/>
</dbReference>
<evidence type="ECO:0000256" key="1">
    <source>
        <dbReference type="ARBA" id="ARBA00022741"/>
    </source>
</evidence>
<comment type="caution">
    <text evidence="5">The sequence shown here is derived from an EMBL/GenBank/DDBJ whole genome shotgun (WGS) entry which is preliminary data.</text>
</comment>
<dbReference type="CDD" id="cd03221">
    <property type="entry name" value="ABCF_EF-3"/>
    <property type="match status" value="2"/>
</dbReference>
<sequence length="544" mass="62588">MNINFSNISKEYNSNIVFQNISGRINEGDRIGLIGSNGVGKTTLSKILMGIEAYESGKLSYTPAKPHIAYLKQDFVNDENADESFKKLSGGEKTRLLLTEVLREDTEFLVLDEPTNHLDMDARVALEKELLKSSKSMLVISHDRYFLDKVVNKIWLLNKDELREYAGNYSDYMKQRRLEIVSNNRAYEKQQVEIYKLKRIIQERKEWFLRAHRAAGQNDFLRSKSKKQVSIMRSKEKRLEKLEDNKISKIIEDTAPCFDVINKGIEDVKLPRYIINCENITKCYGNKVIFSNIGFRIMKGDKIAIIGANGSGKTTLLNIINGLDEDFSGRLSVNAGVRIGYFSQQLENLNNEQTVLENVLGYGINQTEIRILLAELLFKMENIHKKVKVLSMGEKCRVAMAKLMVSGANMLMLDEPTNYLDIQSRESIAKVLEAYKGTILFVSHDRYFINEIAKKLFELENGQIRKYAGNYDDYVKSKKQQKLQNSVGRNYRDIKDNIIKLECQLSFLAGAMDEANEEDKEKMNQEFISKCRELTALKQELMRK</sequence>
<protein>
    <submittedName>
        <fullName evidence="5">Putative ABC transporter ATP-binding protein YbiT</fullName>
    </submittedName>
</protein>
<dbReference type="STRING" id="1450648.CLORY_39110"/>
<feature type="coiled-coil region" evidence="3">
    <location>
        <begin position="498"/>
        <end position="544"/>
    </location>
</feature>
<dbReference type="GO" id="GO:0005524">
    <property type="term" value="F:ATP binding"/>
    <property type="evidence" value="ECO:0007669"/>
    <property type="project" value="UniProtKB-KW"/>
</dbReference>
<keyword evidence="3" id="KW-0175">Coiled coil</keyword>
<evidence type="ECO:0000256" key="2">
    <source>
        <dbReference type="ARBA" id="ARBA00022840"/>
    </source>
</evidence>
<evidence type="ECO:0000256" key="3">
    <source>
        <dbReference type="SAM" id="Coils"/>
    </source>
</evidence>
<keyword evidence="2 5" id="KW-0067">ATP-binding</keyword>
<dbReference type="SUPFAM" id="SSF52540">
    <property type="entry name" value="P-loop containing nucleoside triphosphate hydrolases"/>
    <property type="match status" value="2"/>
</dbReference>
<gene>
    <name evidence="5" type="primary">ybiT_4</name>
    <name evidence="5" type="ORF">CLORY_39110</name>
</gene>
<keyword evidence="6" id="KW-1185">Reference proteome</keyword>
<organism evidence="5 6">
    <name type="scientific">Clostridium oryzae</name>
    <dbReference type="NCBI Taxonomy" id="1450648"/>
    <lineage>
        <taxon>Bacteria</taxon>
        <taxon>Bacillati</taxon>
        <taxon>Bacillota</taxon>
        <taxon>Clostridia</taxon>
        <taxon>Eubacteriales</taxon>
        <taxon>Clostridiaceae</taxon>
        <taxon>Clostridium</taxon>
    </lineage>
</organism>
<dbReference type="InterPro" id="IPR032781">
    <property type="entry name" value="ABC_tran_Xtn"/>
</dbReference>
<name>A0A1V4ID78_9CLOT</name>
<dbReference type="RefSeq" id="WP_169911693.1">
    <property type="nucleotide sequence ID" value="NZ_MZGV01000071.1"/>
</dbReference>
<keyword evidence="1" id="KW-0547">Nucleotide-binding</keyword>
<feature type="domain" description="ABC transporter" evidence="4">
    <location>
        <begin position="3"/>
        <end position="184"/>
    </location>
</feature>
<proteinExistence type="predicted"/>
<dbReference type="PANTHER" id="PTHR42855:SF2">
    <property type="entry name" value="DRUG RESISTANCE ABC TRANSPORTER,ATP-BINDING PROTEIN"/>
    <property type="match status" value="1"/>
</dbReference>
<dbReference type="EMBL" id="MZGV01000071">
    <property type="protein sequence ID" value="OPJ57840.1"/>
    <property type="molecule type" value="Genomic_DNA"/>
</dbReference>
<dbReference type="SMART" id="SM00382">
    <property type="entry name" value="AAA"/>
    <property type="match status" value="2"/>
</dbReference>
<dbReference type="NCBIfam" id="NF000355">
    <property type="entry name" value="ribo_prot_ABC_F"/>
    <property type="match status" value="1"/>
</dbReference>
<evidence type="ECO:0000313" key="6">
    <source>
        <dbReference type="Proteomes" id="UP000190080"/>
    </source>
</evidence>